<dbReference type="FunFam" id="3.90.70.10:FF:000087">
    <property type="entry name" value="Counting factor associated protein D"/>
    <property type="match status" value="1"/>
</dbReference>
<dbReference type="InterPro" id="IPR039417">
    <property type="entry name" value="Peptidase_C1A_papain-like"/>
</dbReference>
<accession>A0A2S2QI22</accession>
<feature type="chain" id="PRO_5044579153" evidence="7">
    <location>
        <begin position="20"/>
        <end position="545"/>
    </location>
</feature>
<name>A0A2S2QI22_9HEMI</name>
<dbReference type="PROSITE" id="PS00639">
    <property type="entry name" value="THIOL_PROTEASE_HIS"/>
    <property type="match status" value="1"/>
</dbReference>
<evidence type="ECO:0000256" key="5">
    <source>
        <dbReference type="ARBA" id="ARBA00023145"/>
    </source>
</evidence>
<feature type="domain" description="Cathepsin propeptide inhibitor" evidence="9">
    <location>
        <begin position="240"/>
        <end position="297"/>
    </location>
</feature>
<keyword evidence="2" id="KW-0645">Protease</keyword>
<evidence type="ECO:0000313" key="11">
    <source>
        <dbReference type="Proteomes" id="UP000694846"/>
    </source>
</evidence>
<dbReference type="SMART" id="SM00848">
    <property type="entry name" value="Inhibitor_I29"/>
    <property type="match status" value="1"/>
</dbReference>
<dbReference type="SUPFAM" id="SSF54001">
    <property type="entry name" value="Cysteine proteinases"/>
    <property type="match status" value="1"/>
</dbReference>
<dbReference type="PRINTS" id="PR00705">
    <property type="entry name" value="PAPAIN"/>
</dbReference>
<feature type="domain" description="Peptidase C1A papain C-terminal" evidence="8">
    <location>
        <begin position="326"/>
        <end position="544"/>
    </location>
</feature>
<keyword evidence="7" id="KW-0732">Signal</keyword>
<dbReference type="Proteomes" id="UP000694846">
    <property type="component" value="Unplaced"/>
</dbReference>
<dbReference type="PANTHER" id="PTHR12411">
    <property type="entry name" value="CYSTEINE PROTEASE FAMILY C1-RELATED"/>
    <property type="match status" value="1"/>
</dbReference>
<dbReference type="InterPro" id="IPR038765">
    <property type="entry name" value="Papain-like_cys_pep_sf"/>
</dbReference>
<dbReference type="InterPro" id="IPR013128">
    <property type="entry name" value="Peptidase_C1A"/>
</dbReference>
<evidence type="ECO:0000313" key="12">
    <source>
        <dbReference type="RefSeq" id="XP_025417805.1"/>
    </source>
</evidence>
<dbReference type="OrthoDB" id="65740at2759"/>
<evidence type="ECO:0000256" key="7">
    <source>
        <dbReference type="SAM" id="SignalP"/>
    </source>
</evidence>
<dbReference type="RefSeq" id="XP_025417805.1">
    <property type="nucleotide sequence ID" value="XM_025562020.1"/>
</dbReference>
<proteinExistence type="inferred from homology"/>
<protein>
    <submittedName>
        <fullName evidence="10">Counting factor associated protein D</fullName>
    </submittedName>
    <submittedName>
        <fullName evidence="12">Digestive cysteine proteinase 1</fullName>
    </submittedName>
</protein>
<keyword evidence="4" id="KW-0788">Thiol protease</keyword>
<sequence>MSAIKQLMVLLLLNTTSAASDNALAPKWSSSYSVQGEIYVPYAEVKEPFDAWYDSDSKNSRIDYYNGMVKTYQLSDKGSFGASLKIVPVTTETETNSLKCLEVNGTNKFHISPQSALPDLTDFKLVSEHLENSLVVEKWISVSKVGKTVNKYEMLLYREDNVAYPLMFQMNGFNSIFGSHFDKYVIVYKSFSPVKPNPEIFNVEDLNCESFPGPGVDHIYNFNPMMEFINNYGGHVDSAFEKYQRLHNRTYTNGTIEHFNRKNYFRQNLRYIHSKNRANLGYTLAVNHLADHSDEEIKSMCGYKKQKDEYNGGNAFPYNKNDFKNLPSEIDWRISGAVTPVKDQSICGSCWSFGTTGAVEGAYFMKHGERKSFSEQALVDCSWGFGNNGCDGGEDFRAYSWIEKHGLPTEDVYGPYLSQDGFCHISNITNGDRTKITSFVNVTSNDEEALKIALFKKGPISIAIFAALKSFSFYSTGVYYDKECLNGPLDLDHAVLLVGYGSLNGHPYWLVKNSWSTHWGNDGYILISRKDNNCGVLTSPTYVNL</sequence>
<dbReference type="InterPro" id="IPR025661">
    <property type="entry name" value="Pept_asp_AS"/>
</dbReference>
<keyword evidence="3" id="KW-0378">Hydrolase</keyword>
<gene>
    <name evidence="10" type="primary">cfaD_0</name>
    <name evidence="12" type="synonym">LOC112688695</name>
    <name evidence="10" type="ORF">g.65824</name>
</gene>
<dbReference type="PROSITE" id="PS00139">
    <property type="entry name" value="THIOL_PROTEASE_CYS"/>
    <property type="match status" value="1"/>
</dbReference>
<organism evidence="10">
    <name type="scientific">Sipha flava</name>
    <name type="common">yellow sugarcane aphid</name>
    <dbReference type="NCBI Taxonomy" id="143950"/>
    <lineage>
        <taxon>Eukaryota</taxon>
        <taxon>Metazoa</taxon>
        <taxon>Ecdysozoa</taxon>
        <taxon>Arthropoda</taxon>
        <taxon>Hexapoda</taxon>
        <taxon>Insecta</taxon>
        <taxon>Pterygota</taxon>
        <taxon>Neoptera</taxon>
        <taxon>Paraneoptera</taxon>
        <taxon>Hemiptera</taxon>
        <taxon>Sternorrhyncha</taxon>
        <taxon>Aphidomorpha</taxon>
        <taxon>Aphidoidea</taxon>
        <taxon>Aphididae</taxon>
        <taxon>Sipha</taxon>
    </lineage>
</organism>
<evidence type="ECO:0000259" key="9">
    <source>
        <dbReference type="SMART" id="SM00848"/>
    </source>
</evidence>
<keyword evidence="11" id="KW-1185">Reference proteome</keyword>
<dbReference type="Gene3D" id="3.90.70.10">
    <property type="entry name" value="Cysteine proteinases"/>
    <property type="match status" value="1"/>
</dbReference>
<dbReference type="InterPro" id="IPR000169">
    <property type="entry name" value="Pept_cys_AS"/>
</dbReference>
<dbReference type="EMBL" id="GGMS01007619">
    <property type="protein sequence ID" value="MBY76822.1"/>
    <property type="molecule type" value="Transcribed_RNA"/>
</dbReference>
<evidence type="ECO:0000256" key="4">
    <source>
        <dbReference type="ARBA" id="ARBA00022807"/>
    </source>
</evidence>
<evidence type="ECO:0000256" key="3">
    <source>
        <dbReference type="ARBA" id="ARBA00022801"/>
    </source>
</evidence>
<reference evidence="10" key="1">
    <citation type="submission" date="2018-04" db="EMBL/GenBank/DDBJ databases">
        <title>Transcriptome assembly of Sipha flava.</title>
        <authorList>
            <person name="Scully E.D."/>
            <person name="Geib S.M."/>
            <person name="Palmer N.A."/>
            <person name="Koch K."/>
            <person name="Bradshaw J."/>
            <person name="Heng-Moss T."/>
            <person name="Sarath G."/>
        </authorList>
    </citation>
    <scope>NUCLEOTIDE SEQUENCE</scope>
</reference>
<evidence type="ECO:0000256" key="2">
    <source>
        <dbReference type="ARBA" id="ARBA00022670"/>
    </source>
</evidence>
<dbReference type="Pfam" id="PF08246">
    <property type="entry name" value="Inhibitor_I29"/>
    <property type="match status" value="1"/>
</dbReference>
<dbReference type="AlphaFoldDB" id="A0A2S2QI22"/>
<comment type="similarity">
    <text evidence="1">Belongs to the peptidase C1 family.</text>
</comment>
<feature type="signal peptide" evidence="7">
    <location>
        <begin position="1"/>
        <end position="19"/>
    </location>
</feature>
<dbReference type="InterPro" id="IPR013201">
    <property type="entry name" value="Prot_inhib_I29"/>
</dbReference>
<evidence type="ECO:0000256" key="1">
    <source>
        <dbReference type="ARBA" id="ARBA00008455"/>
    </source>
</evidence>
<dbReference type="GO" id="GO:0006508">
    <property type="term" value="P:proteolysis"/>
    <property type="evidence" value="ECO:0007669"/>
    <property type="project" value="UniProtKB-KW"/>
</dbReference>
<dbReference type="Pfam" id="PF00112">
    <property type="entry name" value="Peptidase_C1"/>
    <property type="match status" value="1"/>
</dbReference>
<dbReference type="InterPro" id="IPR000668">
    <property type="entry name" value="Peptidase_C1A_C"/>
</dbReference>
<dbReference type="InterPro" id="IPR025660">
    <property type="entry name" value="Pept_his_AS"/>
</dbReference>
<dbReference type="PROSITE" id="PS00640">
    <property type="entry name" value="THIOL_PROTEASE_ASN"/>
    <property type="match status" value="1"/>
</dbReference>
<dbReference type="GO" id="GO:0008234">
    <property type="term" value="F:cysteine-type peptidase activity"/>
    <property type="evidence" value="ECO:0007669"/>
    <property type="project" value="UniProtKB-KW"/>
</dbReference>
<evidence type="ECO:0000259" key="8">
    <source>
        <dbReference type="SMART" id="SM00645"/>
    </source>
</evidence>
<evidence type="ECO:0000313" key="10">
    <source>
        <dbReference type="EMBL" id="MBY76822.1"/>
    </source>
</evidence>
<keyword evidence="6" id="KW-1015">Disulfide bond</keyword>
<dbReference type="SMART" id="SM00645">
    <property type="entry name" value="Pept_C1"/>
    <property type="match status" value="1"/>
</dbReference>
<keyword evidence="5" id="KW-0865">Zymogen</keyword>
<evidence type="ECO:0000256" key="6">
    <source>
        <dbReference type="ARBA" id="ARBA00023157"/>
    </source>
</evidence>
<dbReference type="CDD" id="cd02248">
    <property type="entry name" value="Peptidase_C1A"/>
    <property type="match status" value="1"/>
</dbReference>
<reference evidence="12" key="2">
    <citation type="submission" date="2025-04" db="UniProtKB">
        <authorList>
            <consortium name="RefSeq"/>
        </authorList>
    </citation>
    <scope>IDENTIFICATION</scope>
    <source>
        <tissue evidence="12">Whole body</tissue>
    </source>
</reference>